<keyword evidence="1" id="KW-0560">Oxidoreductase</keyword>
<name>A0A0F9APS5_9ZZZZ</name>
<dbReference type="GO" id="GO:0016491">
    <property type="term" value="F:oxidoreductase activity"/>
    <property type="evidence" value="ECO:0007669"/>
    <property type="project" value="UniProtKB-KW"/>
</dbReference>
<dbReference type="Gene3D" id="3.30.360.10">
    <property type="entry name" value="Dihydrodipicolinate Reductase, domain 2"/>
    <property type="match status" value="1"/>
</dbReference>
<proteinExistence type="predicted"/>
<dbReference type="InterPro" id="IPR050984">
    <property type="entry name" value="Gfo/Idh/MocA_domain"/>
</dbReference>
<evidence type="ECO:0000256" key="1">
    <source>
        <dbReference type="ARBA" id="ARBA00023002"/>
    </source>
</evidence>
<dbReference type="InterPro" id="IPR055170">
    <property type="entry name" value="GFO_IDH_MocA-like_dom"/>
</dbReference>
<evidence type="ECO:0000259" key="2">
    <source>
        <dbReference type="Pfam" id="PF22725"/>
    </source>
</evidence>
<protein>
    <recommendedName>
        <fullName evidence="2">GFO/IDH/MocA-like oxidoreductase domain-containing protein</fullName>
    </recommendedName>
</protein>
<accession>A0A0F9APS5</accession>
<feature type="domain" description="GFO/IDH/MocA-like oxidoreductase" evidence="2">
    <location>
        <begin position="27"/>
        <end position="141"/>
    </location>
</feature>
<feature type="non-terminal residue" evidence="3">
    <location>
        <position position="1"/>
    </location>
</feature>
<sequence length="218" mass="24117">FDPLIALRDSTGLLAAEAFMIVHHPQWQLARKLYRDGAIGKLVHVDAVFSYDNRADAANIRNNPATGGGSVPDIGVYTCGSTRFVTGEEPTEVVSRIQWENDVDVTAQVSAQFPGFTFSGLTSMRMHPRQEMVFHGEQGILRLPTPFNAQVFGEAQVIVHRGMETITERFPAANHYVLQVENFSKTLRAGEAYPCPLEFSQGTQRMIDMIFAGEVTKG</sequence>
<dbReference type="SUPFAM" id="SSF55347">
    <property type="entry name" value="Glyceraldehyde-3-phosphate dehydrogenase-like, C-terminal domain"/>
    <property type="match status" value="1"/>
</dbReference>
<dbReference type="EMBL" id="LAZR01041585">
    <property type="protein sequence ID" value="KKL11599.1"/>
    <property type="molecule type" value="Genomic_DNA"/>
</dbReference>
<gene>
    <name evidence="3" type="ORF">LCGC14_2544200</name>
</gene>
<reference evidence="3" key="1">
    <citation type="journal article" date="2015" name="Nature">
        <title>Complex archaea that bridge the gap between prokaryotes and eukaryotes.</title>
        <authorList>
            <person name="Spang A."/>
            <person name="Saw J.H."/>
            <person name="Jorgensen S.L."/>
            <person name="Zaremba-Niedzwiedzka K."/>
            <person name="Martijn J."/>
            <person name="Lind A.E."/>
            <person name="van Eijk R."/>
            <person name="Schleper C."/>
            <person name="Guy L."/>
            <person name="Ettema T.J."/>
        </authorList>
    </citation>
    <scope>NUCLEOTIDE SEQUENCE</scope>
</reference>
<comment type="caution">
    <text evidence="3">The sequence shown here is derived from an EMBL/GenBank/DDBJ whole genome shotgun (WGS) entry which is preliminary data.</text>
</comment>
<organism evidence="3">
    <name type="scientific">marine sediment metagenome</name>
    <dbReference type="NCBI Taxonomy" id="412755"/>
    <lineage>
        <taxon>unclassified sequences</taxon>
        <taxon>metagenomes</taxon>
        <taxon>ecological metagenomes</taxon>
    </lineage>
</organism>
<dbReference type="Pfam" id="PF22725">
    <property type="entry name" value="GFO_IDH_MocA_C3"/>
    <property type="match status" value="1"/>
</dbReference>
<dbReference type="PANTHER" id="PTHR22604">
    <property type="entry name" value="OXIDOREDUCTASES"/>
    <property type="match status" value="1"/>
</dbReference>
<dbReference type="PANTHER" id="PTHR22604:SF105">
    <property type="entry name" value="TRANS-1,2-DIHYDROBENZENE-1,2-DIOL DEHYDROGENASE"/>
    <property type="match status" value="1"/>
</dbReference>
<dbReference type="AlphaFoldDB" id="A0A0F9APS5"/>
<evidence type="ECO:0000313" key="3">
    <source>
        <dbReference type="EMBL" id="KKL11599.1"/>
    </source>
</evidence>